<comment type="caution">
    <text evidence="1">The sequence shown here is derived from an EMBL/GenBank/DDBJ whole genome shotgun (WGS) entry which is preliminary data.</text>
</comment>
<dbReference type="EMBL" id="DWYS01000156">
    <property type="protein sequence ID" value="HJB08795.1"/>
    <property type="molecule type" value="Genomic_DNA"/>
</dbReference>
<reference evidence="1" key="1">
    <citation type="journal article" date="2021" name="PeerJ">
        <title>Extensive microbial diversity within the chicken gut microbiome revealed by metagenomics and culture.</title>
        <authorList>
            <person name="Gilroy R."/>
            <person name="Ravi A."/>
            <person name="Getino M."/>
            <person name="Pursley I."/>
            <person name="Horton D.L."/>
            <person name="Alikhan N.F."/>
            <person name="Baker D."/>
            <person name="Gharbi K."/>
            <person name="Hall N."/>
            <person name="Watson M."/>
            <person name="Adriaenssens E.M."/>
            <person name="Foster-Nyarko E."/>
            <person name="Jarju S."/>
            <person name="Secka A."/>
            <person name="Antonio M."/>
            <person name="Oren A."/>
            <person name="Chaudhuri R.R."/>
            <person name="La Ragione R."/>
            <person name="Hildebrand F."/>
            <person name="Pallen M.J."/>
        </authorList>
    </citation>
    <scope>NUCLEOTIDE SEQUENCE</scope>
    <source>
        <strain evidence="1">CHK188-4685</strain>
    </source>
</reference>
<reference evidence="1" key="2">
    <citation type="submission" date="2021-04" db="EMBL/GenBank/DDBJ databases">
        <authorList>
            <person name="Gilroy R."/>
        </authorList>
    </citation>
    <scope>NUCLEOTIDE SEQUENCE</scope>
    <source>
        <strain evidence="1">CHK188-4685</strain>
    </source>
</reference>
<protein>
    <recommendedName>
        <fullName evidence="3">Transglutaminase-like domain-containing protein</fullName>
    </recommendedName>
</protein>
<evidence type="ECO:0008006" key="3">
    <source>
        <dbReference type="Google" id="ProtNLM"/>
    </source>
</evidence>
<dbReference type="SUPFAM" id="SSF54001">
    <property type="entry name" value="Cysteine proteinases"/>
    <property type="match status" value="1"/>
</dbReference>
<dbReference type="Proteomes" id="UP000886804">
    <property type="component" value="Unassembled WGS sequence"/>
</dbReference>
<evidence type="ECO:0000313" key="2">
    <source>
        <dbReference type="Proteomes" id="UP000886804"/>
    </source>
</evidence>
<dbReference type="AlphaFoldDB" id="A0A9D2RM69"/>
<sequence length="323" mass="36014">MKKTFLRGIPVCLLAVLLLGRPVQGALRLEGFGTVQPDGGERAYDINYPLQDELEETGLQYADAFYAVGQGKGQMERRPRQDGYYGLYNYFGLSDELCSALYGEGVQSGTGERAADGDSLLVLARVPLYQENTGSAAYKQERNELAVAIRTYLNGFSWRTESQLYRAQYAALYIASNCAYDTSLYERFLQSGQEDWSDPSFTAYGCLVNQKAVCQGISVAYQLLTRATGLDSFCAPDDNDPEHMFVYVRADGNWYKVDLAVLNIAPQDLVNRCFKTTVNEEVSRVQQAFAAYGYGAGETERGADFLAPEHLTNVTMSRRVRIY</sequence>
<organism evidence="1 2">
    <name type="scientific">Candidatus Enterocloster faecavium</name>
    <dbReference type="NCBI Taxonomy" id="2838560"/>
    <lineage>
        <taxon>Bacteria</taxon>
        <taxon>Bacillati</taxon>
        <taxon>Bacillota</taxon>
        <taxon>Clostridia</taxon>
        <taxon>Lachnospirales</taxon>
        <taxon>Lachnospiraceae</taxon>
        <taxon>Enterocloster</taxon>
    </lineage>
</organism>
<accession>A0A9D2RM69</accession>
<dbReference type="InterPro" id="IPR038765">
    <property type="entry name" value="Papain-like_cys_pep_sf"/>
</dbReference>
<evidence type="ECO:0000313" key="1">
    <source>
        <dbReference type="EMBL" id="HJB08795.1"/>
    </source>
</evidence>
<gene>
    <name evidence="1" type="ORF">H9716_13190</name>
</gene>
<proteinExistence type="predicted"/>
<name>A0A9D2RM69_9FIRM</name>